<dbReference type="Pfam" id="PF05711">
    <property type="entry name" value="TylF"/>
    <property type="match status" value="1"/>
</dbReference>
<dbReference type="PANTHER" id="PTHR40036:SF1">
    <property type="entry name" value="MACROCIN O-METHYLTRANSFERASE"/>
    <property type="match status" value="1"/>
</dbReference>
<sequence length="282" mass="32808">MDKLKGGGFQKILSIVGRLIPGLRLKTTIYLKLIYGPRKFFRTYTSGFYRIDHIYDVMKEFSNQFEGKFSVIEFGVADGYAFTKKLYAAEYLGVSDRFRFHGFDTFEGLPEIDDDVDSSLVAGDSWEEGTYKGRQEELQAHCAERYDNFELHKGLFEDTLTQEFLDTLEEYKPALIWIDCDLYSSTKSIFERLLPYIPTGCVIYFDDIYYNYSSRFTGEMRAVHEINSGKFGENVELVPDTALSWDSNRLYRMINMDAKTKHVLRKTRTDGIRFRADDSPFP</sequence>
<name>A0ABT0Q629_9RHOB</name>
<dbReference type="Gene3D" id="3.40.50.150">
    <property type="entry name" value="Vaccinia Virus protein VP39"/>
    <property type="match status" value="1"/>
</dbReference>
<evidence type="ECO:0000313" key="1">
    <source>
        <dbReference type="EMBL" id="MCL6285270.1"/>
    </source>
</evidence>
<organism evidence="1 2">
    <name type="scientific">Ruegeria spongiae</name>
    <dbReference type="NCBI Taxonomy" id="2942209"/>
    <lineage>
        <taxon>Bacteria</taxon>
        <taxon>Pseudomonadati</taxon>
        <taxon>Pseudomonadota</taxon>
        <taxon>Alphaproteobacteria</taxon>
        <taxon>Rhodobacterales</taxon>
        <taxon>Roseobacteraceae</taxon>
        <taxon>Ruegeria</taxon>
    </lineage>
</organism>
<dbReference type="RefSeq" id="WP_249711889.1">
    <property type="nucleotide sequence ID" value="NZ_JAMFMB010000025.1"/>
</dbReference>
<gene>
    <name evidence="1" type="ORF">M3P21_17210</name>
</gene>
<dbReference type="InterPro" id="IPR029063">
    <property type="entry name" value="SAM-dependent_MTases_sf"/>
</dbReference>
<comment type="caution">
    <text evidence="1">The sequence shown here is derived from an EMBL/GenBank/DDBJ whole genome shotgun (WGS) entry which is preliminary data.</text>
</comment>
<dbReference type="EMBL" id="JAMFMB010000025">
    <property type="protein sequence ID" value="MCL6285270.1"/>
    <property type="molecule type" value="Genomic_DNA"/>
</dbReference>
<keyword evidence="1" id="KW-0489">Methyltransferase</keyword>
<keyword evidence="1" id="KW-0808">Transferase</keyword>
<dbReference type="PANTHER" id="PTHR40036">
    <property type="entry name" value="MACROCIN O-METHYLTRANSFERASE"/>
    <property type="match status" value="1"/>
</dbReference>
<dbReference type="InterPro" id="IPR008884">
    <property type="entry name" value="TylF_MeTrfase"/>
</dbReference>
<proteinExistence type="predicted"/>
<keyword evidence="2" id="KW-1185">Reference proteome</keyword>
<protein>
    <submittedName>
        <fullName evidence="1">TylF/MycF family methyltransferase</fullName>
    </submittedName>
</protein>
<dbReference type="GO" id="GO:0032259">
    <property type="term" value="P:methylation"/>
    <property type="evidence" value="ECO:0007669"/>
    <property type="project" value="UniProtKB-KW"/>
</dbReference>
<dbReference type="Proteomes" id="UP001203880">
    <property type="component" value="Unassembled WGS sequence"/>
</dbReference>
<accession>A0ABT0Q629</accession>
<dbReference type="GO" id="GO:0008168">
    <property type="term" value="F:methyltransferase activity"/>
    <property type="evidence" value="ECO:0007669"/>
    <property type="project" value="UniProtKB-KW"/>
</dbReference>
<reference evidence="1" key="1">
    <citation type="submission" date="2022-05" db="EMBL/GenBank/DDBJ databases">
        <authorList>
            <person name="Park J.-S."/>
        </authorList>
    </citation>
    <scope>NUCLEOTIDE SEQUENCE</scope>
    <source>
        <strain evidence="1">2012CJ41-6</strain>
    </source>
</reference>
<dbReference type="SUPFAM" id="SSF53335">
    <property type="entry name" value="S-adenosyl-L-methionine-dependent methyltransferases"/>
    <property type="match status" value="1"/>
</dbReference>
<evidence type="ECO:0000313" key="2">
    <source>
        <dbReference type="Proteomes" id="UP001203880"/>
    </source>
</evidence>